<evidence type="ECO:0000256" key="4">
    <source>
        <dbReference type="PROSITE-ProRule" id="PRU00464"/>
    </source>
</evidence>
<dbReference type="Proteomes" id="UP000280881">
    <property type="component" value="Unassembled WGS sequence"/>
</dbReference>
<evidence type="ECO:0000256" key="3">
    <source>
        <dbReference type="PIRSR" id="PIRSR639383-2"/>
    </source>
</evidence>
<keyword evidence="6" id="KW-0548">Nucleotidyltransferase</keyword>
<keyword evidence="6" id="KW-0808">Transferase</keyword>
<reference evidence="6 7" key="1">
    <citation type="submission" date="2018-10" db="EMBL/GenBank/DDBJ databases">
        <title>Genomic Encyclopedia of Type Strains, Phase IV (KMG-IV): sequencing the most valuable type-strain genomes for metagenomic binning, comparative biology and taxonomic classification.</title>
        <authorList>
            <person name="Goeker M."/>
        </authorList>
    </citation>
    <scope>NUCLEOTIDE SEQUENCE [LARGE SCALE GENOMIC DNA]</scope>
    <source>
        <strain evidence="6 7">DSM 15521</strain>
    </source>
</reference>
<evidence type="ECO:0000313" key="6">
    <source>
        <dbReference type="EMBL" id="RKQ63868.1"/>
    </source>
</evidence>
<evidence type="ECO:0000259" key="5">
    <source>
        <dbReference type="PROSITE" id="PS51084"/>
    </source>
</evidence>
<evidence type="ECO:0000313" key="7">
    <source>
        <dbReference type="Proteomes" id="UP000280881"/>
    </source>
</evidence>
<feature type="binding site" evidence="3">
    <location>
        <position position="55"/>
    </location>
    <ligand>
        <name>substrate</name>
    </ligand>
</feature>
<dbReference type="EMBL" id="RBIE01000001">
    <property type="protein sequence ID" value="RKQ63868.1"/>
    <property type="molecule type" value="Genomic_DNA"/>
</dbReference>
<accession>A0A420W9D7</accession>
<dbReference type="InterPro" id="IPR039383">
    <property type="entry name" value="FHIT"/>
</dbReference>
<dbReference type="AlphaFoldDB" id="A0A420W9D7"/>
<dbReference type="InterPro" id="IPR036265">
    <property type="entry name" value="HIT-like_sf"/>
</dbReference>
<protein>
    <submittedName>
        <fullName evidence="6">ATP adenylyltransferase</fullName>
    </submittedName>
</protein>
<organism evidence="6 7">
    <name type="scientific">Thermovibrio guaymasensis</name>
    <dbReference type="NCBI Taxonomy" id="240167"/>
    <lineage>
        <taxon>Bacteria</taxon>
        <taxon>Pseudomonadati</taxon>
        <taxon>Aquificota</taxon>
        <taxon>Aquificia</taxon>
        <taxon>Desulfurobacteriales</taxon>
        <taxon>Desulfurobacteriaceae</taxon>
        <taxon>Thermovibrio</taxon>
    </lineage>
</organism>
<dbReference type="Gene3D" id="3.30.428.10">
    <property type="entry name" value="HIT-like"/>
    <property type="match status" value="1"/>
</dbReference>
<feature type="short sequence motif" description="Histidine triad motif" evidence="4">
    <location>
        <begin position="123"/>
        <end position="127"/>
    </location>
</feature>
<dbReference type="GO" id="GO:0016779">
    <property type="term" value="F:nucleotidyltransferase activity"/>
    <property type="evidence" value="ECO:0007669"/>
    <property type="project" value="UniProtKB-KW"/>
</dbReference>
<feature type="binding site" evidence="3">
    <location>
        <position position="127"/>
    </location>
    <ligand>
        <name>substrate</name>
    </ligand>
</feature>
<dbReference type="Pfam" id="PF01230">
    <property type="entry name" value="HIT"/>
    <property type="match status" value="1"/>
</dbReference>
<dbReference type="PANTHER" id="PTHR42997:SF1">
    <property type="entry name" value="AP-4-A PHOSPHORYLASE"/>
    <property type="match status" value="1"/>
</dbReference>
<keyword evidence="1" id="KW-0547">Nucleotide-binding</keyword>
<dbReference type="RefSeq" id="WP_121170131.1">
    <property type="nucleotide sequence ID" value="NZ_RBIE01000001.1"/>
</dbReference>
<dbReference type="InterPro" id="IPR011146">
    <property type="entry name" value="HIT-like"/>
</dbReference>
<dbReference type="GO" id="GO:0000166">
    <property type="term" value="F:nucleotide binding"/>
    <property type="evidence" value="ECO:0007669"/>
    <property type="project" value="UniProtKB-KW"/>
</dbReference>
<feature type="domain" description="HIT" evidence="5">
    <location>
        <begin position="30"/>
        <end position="138"/>
    </location>
</feature>
<sequence length="164" mass="18669">MEILWAPWRLNYVKEATEGRKGKGCFICEALKSPPEKDPENLLLYRGEKALVILNRFPYNTGHLMVCPVRHTGDFLSLLPEELQEIDLLLKKSISVLKRAYNPDGFNVGLNLGKVSGGSINTHIHYHVVPRWLGDTNFMPIVGGVKVIPQSLDETYRLLKELWE</sequence>
<evidence type="ECO:0000256" key="2">
    <source>
        <dbReference type="PIRSR" id="PIRSR639383-1"/>
    </source>
</evidence>
<dbReference type="OrthoDB" id="9784774at2"/>
<dbReference type="PROSITE" id="PS51084">
    <property type="entry name" value="HIT_2"/>
    <property type="match status" value="1"/>
</dbReference>
<gene>
    <name evidence="6" type="ORF">C7457_0752</name>
</gene>
<dbReference type="PANTHER" id="PTHR42997">
    <property type="entry name" value="HIT FAMILY HYDROLASE"/>
    <property type="match status" value="1"/>
</dbReference>
<proteinExistence type="predicted"/>
<dbReference type="SUPFAM" id="SSF54197">
    <property type="entry name" value="HIT-like"/>
    <property type="match status" value="1"/>
</dbReference>
<dbReference type="CDD" id="cd01275">
    <property type="entry name" value="FHIT"/>
    <property type="match status" value="1"/>
</dbReference>
<feature type="active site" description="Tele-AMP-histidine intermediate" evidence="2">
    <location>
        <position position="125"/>
    </location>
</feature>
<dbReference type="InterPro" id="IPR052908">
    <property type="entry name" value="AP-4-A_phosphorylase"/>
</dbReference>
<keyword evidence="7" id="KW-1185">Reference proteome</keyword>
<comment type="caution">
    <text evidence="6">The sequence shown here is derived from an EMBL/GenBank/DDBJ whole genome shotgun (WGS) entry which is preliminary data.</text>
</comment>
<name>A0A420W9D7_9BACT</name>
<evidence type="ECO:0000256" key="1">
    <source>
        <dbReference type="ARBA" id="ARBA00022741"/>
    </source>
</evidence>